<dbReference type="GO" id="GO:0032784">
    <property type="term" value="P:regulation of DNA-templated transcription elongation"/>
    <property type="evidence" value="ECO:0007669"/>
    <property type="project" value="InterPro"/>
</dbReference>
<evidence type="ECO:0000313" key="3">
    <source>
        <dbReference type="Proteomes" id="UP000283077"/>
    </source>
</evidence>
<sequence length="135" mass="14971">MTIFNFSRLAHASAPLFARFLARNSTRNFWPLSPLALAAMLEQLELPQRRSTLKLSGIQPGCSVLLCDETQQCQWFTLVNDLSDHNSDTEIALLSPLGMALIGKNVGAEVRLFTGMPCKFTIAEIVRVKRQPGNP</sequence>
<evidence type="ECO:0000259" key="1">
    <source>
        <dbReference type="Pfam" id="PF01272"/>
    </source>
</evidence>
<dbReference type="InterPro" id="IPR001437">
    <property type="entry name" value="Tscrpt_elong_fac_GreA/B_C"/>
</dbReference>
<organism evidence="2 3">
    <name type="scientific">Rheinheimera riviphila</name>
    <dbReference type="NCBI Taxonomy" id="1834037"/>
    <lineage>
        <taxon>Bacteria</taxon>
        <taxon>Pseudomonadati</taxon>
        <taxon>Pseudomonadota</taxon>
        <taxon>Gammaproteobacteria</taxon>
        <taxon>Chromatiales</taxon>
        <taxon>Chromatiaceae</taxon>
        <taxon>Rheinheimera</taxon>
    </lineage>
</organism>
<accession>A0A437QBX9</accession>
<dbReference type="GO" id="GO:0003677">
    <property type="term" value="F:DNA binding"/>
    <property type="evidence" value="ECO:0007669"/>
    <property type="project" value="InterPro"/>
</dbReference>
<proteinExistence type="predicted"/>
<protein>
    <recommendedName>
        <fullName evidence="1">Transcription elongation factor GreA/GreB C-terminal domain-containing protein</fullName>
    </recommendedName>
</protein>
<dbReference type="Gene3D" id="3.10.50.30">
    <property type="entry name" value="Transcription elongation factor, GreA/GreB, C-terminal domain"/>
    <property type="match status" value="1"/>
</dbReference>
<evidence type="ECO:0000313" key="2">
    <source>
        <dbReference type="EMBL" id="RVU31873.1"/>
    </source>
</evidence>
<dbReference type="Proteomes" id="UP000283077">
    <property type="component" value="Unassembled WGS sequence"/>
</dbReference>
<dbReference type="InterPro" id="IPR036953">
    <property type="entry name" value="GreA/GreB_C_sf"/>
</dbReference>
<comment type="caution">
    <text evidence="2">The sequence shown here is derived from an EMBL/GenBank/DDBJ whole genome shotgun (WGS) entry which is preliminary data.</text>
</comment>
<dbReference type="RefSeq" id="WP_127701231.1">
    <property type="nucleotide sequence ID" value="NZ_SACS01000037.1"/>
</dbReference>
<feature type="domain" description="Transcription elongation factor GreA/GreB C-terminal" evidence="1">
    <location>
        <begin position="58"/>
        <end position="125"/>
    </location>
</feature>
<gene>
    <name evidence="2" type="ORF">EOE67_19765</name>
</gene>
<reference evidence="2 3" key="1">
    <citation type="submission" date="2019-01" db="EMBL/GenBank/DDBJ databases">
        <authorList>
            <person name="Chen W.-M."/>
        </authorList>
    </citation>
    <scope>NUCLEOTIDE SEQUENCE [LARGE SCALE GENOMIC DNA]</scope>
    <source>
        <strain evidence="2 3">KYPC3</strain>
    </source>
</reference>
<name>A0A437QBX9_9GAMM</name>
<dbReference type="AlphaFoldDB" id="A0A437QBX9"/>
<dbReference type="EMBL" id="SACS01000037">
    <property type="protein sequence ID" value="RVU31873.1"/>
    <property type="molecule type" value="Genomic_DNA"/>
</dbReference>
<dbReference type="Pfam" id="PF01272">
    <property type="entry name" value="GreA_GreB"/>
    <property type="match status" value="1"/>
</dbReference>
<dbReference type="SUPFAM" id="SSF54534">
    <property type="entry name" value="FKBP-like"/>
    <property type="match status" value="1"/>
</dbReference>
<dbReference type="OrthoDB" id="5768929at2"/>
<keyword evidence="3" id="KW-1185">Reference proteome</keyword>